<keyword evidence="2 3" id="KW-0040">ANK repeat</keyword>
<dbReference type="PRINTS" id="PR01415">
    <property type="entry name" value="ANKYRIN"/>
</dbReference>
<feature type="repeat" description="ANK" evidence="3">
    <location>
        <begin position="486"/>
        <end position="518"/>
    </location>
</feature>
<evidence type="ECO:0000313" key="5">
    <source>
        <dbReference type="Proteomes" id="UP001378592"/>
    </source>
</evidence>
<feature type="repeat" description="ANK" evidence="3">
    <location>
        <begin position="373"/>
        <end position="405"/>
    </location>
</feature>
<evidence type="ECO:0008006" key="6">
    <source>
        <dbReference type="Google" id="ProtNLM"/>
    </source>
</evidence>
<dbReference type="Proteomes" id="UP001378592">
    <property type="component" value="Unassembled WGS sequence"/>
</dbReference>
<name>A0AAN9W174_9ORTH</name>
<feature type="repeat" description="ANK" evidence="3">
    <location>
        <begin position="36"/>
        <end position="68"/>
    </location>
</feature>
<accession>A0AAN9W174</accession>
<proteinExistence type="predicted"/>
<dbReference type="SMART" id="SM00248">
    <property type="entry name" value="ANK"/>
    <property type="match status" value="14"/>
</dbReference>
<feature type="repeat" description="ANK" evidence="3">
    <location>
        <begin position="245"/>
        <end position="277"/>
    </location>
</feature>
<dbReference type="InterPro" id="IPR002110">
    <property type="entry name" value="Ankyrin_rpt"/>
</dbReference>
<feature type="repeat" description="ANK" evidence="3">
    <location>
        <begin position="212"/>
        <end position="244"/>
    </location>
</feature>
<sequence>MVSREEALMQMINNEDYEAVCVLLKNKVNINYQNNVGVTPLLCATEKGNYRITKLLLDHGADCNGRGRLTEFHYSMGIPRHERVLEWTPLINAALYGHPDIVKLLIENGADINFRDINGRSALNTALQQSMQKCAEILIRNGAEVTPLEIATAKFTCPHLDIRKLLVERERVKKSETKNRNLSLHPAARCGNREELRELIKKGADINRQDKEGNSALHVALENGKLDCAEFLIKKGADVNIKGKNKSTPLHVAAFLGLTKIIPCLVEQGAIIDAKGDDDITPLHFAVFHSFPLCVKQLLDYGASVNAMFAGGKTALHVAVSKSSDCIELLLKENADIFAKDDLGVCPLELSIELGYDAFRKLIPGNYKILSEDGTTPFHIAAHCCRIDCLQKMIEDGCDVNIKTNCGDTPLHFACKGGVALSAVFHELPEEDSQNVEMLVQAGADIHTQNVLGMSPIHVCAKNGLVAPMRALLKAGAEINSQGGDKKQTPLHYAAESGSLTCIKYLVEKGADKLAVNSDSFTALMLAARNNHFSCVKFLLQIDVPLWIP</sequence>
<dbReference type="EMBL" id="JAZDUA010000101">
    <property type="protein sequence ID" value="KAK7868044.1"/>
    <property type="molecule type" value="Genomic_DNA"/>
</dbReference>
<dbReference type="InterPro" id="IPR051165">
    <property type="entry name" value="Multifunctional_ANK_Repeat"/>
</dbReference>
<gene>
    <name evidence="4" type="ORF">R5R35_007495</name>
</gene>
<keyword evidence="1" id="KW-0677">Repeat</keyword>
<feature type="repeat" description="ANK" evidence="3">
    <location>
        <begin position="406"/>
        <end position="451"/>
    </location>
</feature>
<feature type="repeat" description="ANK" evidence="3">
    <location>
        <begin position="452"/>
        <end position="484"/>
    </location>
</feature>
<dbReference type="Gene3D" id="1.25.40.20">
    <property type="entry name" value="Ankyrin repeat-containing domain"/>
    <property type="match status" value="6"/>
</dbReference>
<evidence type="ECO:0000256" key="1">
    <source>
        <dbReference type="ARBA" id="ARBA00022737"/>
    </source>
</evidence>
<feature type="repeat" description="ANK" evidence="3">
    <location>
        <begin position="179"/>
        <end position="211"/>
    </location>
</feature>
<evidence type="ECO:0000313" key="4">
    <source>
        <dbReference type="EMBL" id="KAK7868044.1"/>
    </source>
</evidence>
<evidence type="ECO:0000256" key="2">
    <source>
        <dbReference type="ARBA" id="ARBA00023043"/>
    </source>
</evidence>
<feature type="repeat" description="ANK" evidence="3">
    <location>
        <begin position="278"/>
        <end position="310"/>
    </location>
</feature>
<keyword evidence="5" id="KW-1185">Reference proteome</keyword>
<reference evidence="4 5" key="1">
    <citation type="submission" date="2024-03" db="EMBL/GenBank/DDBJ databases">
        <title>The genome assembly and annotation of the cricket Gryllus longicercus Weissman &amp; Gray.</title>
        <authorList>
            <person name="Szrajer S."/>
            <person name="Gray D."/>
            <person name="Ylla G."/>
        </authorList>
    </citation>
    <scope>NUCLEOTIDE SEQUENCE [LARGE SCALE GENOMIC DNA]</scope>
    <source>
        <strain evidence="4">DAG 2021-001</strain>
        <tissue evidence="4">Whole body minus gut</tissue>
    </source>
</reference>
<feature type="repeat" description="ANK" evidence="3">
    <location>
        <begin position="118"/>
        <end position="150"/>
    </location>
</feature>
<comment type="caution">
    <text evidence="4">The sequence shown here is derived from an EMBL/GenBank/DDBJ whole genome shotgun (WGS) entry which is preliminary data.</text>
</comment>
<dbReference type="PROSITE" id="PS50088">
    <property type="entry name" value="ANK_REPEAT"/>
    <property type="match status" value="11"/>
</dbReference>
<dbReference type="PANTHER" id="PTHR24123:SF33">
    <property type="entry name" value="PROTEIN HOS4"/>
    <property type="match status" value="1"/>
</dbReference>
<dbReference type="PROSITE" id="PS50297">
    <property type="entry name" value="ANK_REP_REGION"/>
    <property type="match status" value="9"/>
</dbReference>
<dbReference type="Pfam" id="PF00023">
    <property type="entry name" value="Ank"/>
    <property type="match status" value="1"/>
</dbReference>
<organism evidence="4 5">
    <name type="scientific">Gryllus longicercus</name>
    <dbReference type="NCBI Taxonomy" id="2509291"/>
    <lineage>
        <taxon>Eukaryota</taxon>
        <taxon>Metazoa</taxon>
        <taxon>Ecdysozoa</taxon>
        <taxon>Arthropoda</taxon>
        <taxon>Hexapoda</taxon>
        <taxon>Insecta</taxon>
        <taxon>Pterygota</taxon>
        <taxon>Neoptera</taxon>
        <taxon>Polyneoptera</taxon>
        <taxon>Orthoptera</taxon>
        <taxon>Ensifera</taxon>
        <taxon>Gryllidea</taxon>
        <taxon>Grylloidea</taxon>
        <taxon>Gryllidae</taxon>
        <taxon>Gryllinae</taxon>
        <taxon>Gryllus</taxon>
    </lineage>
</organism>
<dbReference type="Pfam" id="PF12796">
    <property type="entry name" value="Ank_2"/>
    <property type="match status" value="6"/>
</dbReference>
<dbReference type="PANTHER" id="PTHR24123">
    <property type="entry name" value="ANKYRIN REPEAT-CONTAINING"/>
    <property type="match status" value="1"/>
</dbReference>
<dbReference type="AlphaFoldDB" id="A0AAN9W174"/>
<evidence type="ECO:0000256" key="3">
    <source>
        <dbReference type="PROSITE-ProRule" id="PRU00023"/>
    </source>
</evidence>
<dbReference type="InterPro" id="IPR036770">
    <property type="entry name" value="Ankyrin_rpt-contain_sf"/>
</dbReference>
<protein>
    <recommendedName>
        <fullName evidence="6">Ankyrin repeat protein</fullName>
    </recommendedName>
</protein>
<feature type="repeat" description="ANK" evidence="3">
    <location>
        <begin position="85"/>
        <end position="117"/>
    </location>
</feature>
<dbReference type="SUPFAM" id="SSF48403">
    <property type="entry name" value="Ankyrin repeat"/>
    <property type="match status" value="3"/>
</dbReference>